<accession>A0A484LIV0</accession>
<gene>
    <name evidence="4" type="ORF">CCAM_LOCUS18151</name>
</gene>
<comment type="subcellular location">
    <subcellularLocation>
        <location evidence="1">Plastid</location>
    </subcellularLocation>
</comment>
<dbReference type="GO" id="GO:0009536">
    <property type="term" value="C:plastid"/>
    <property type="evidence" value="ECO:0007669"/>
    <property type="project" value="UniProtKB-SubCell"/>
</dbReference>
<dbReference type="EMBL" id="OOIL02001543">
    <property type="protein sequence ID" value="VFQ76375.1"/>
    <property type="molecule type" value="Genomic_DNA"/>
</dbReference>
<proteinExistence type="predicted"/>
<evidence type="ECO:0000256" key="2">
    <source>
        <dbReference type="SAM" id="MobiDB-lite"/>
    </source>
</evidence>
<organism evidence="4 5">
    <name type="scientific">Cuscuta campestris</name>
    <dbReference type="NCBI Taxonomy" id="132261"/>
    <lineage>
        <taxon>Eukaryota</taxon>
        <taxon>Viridiplantae</taxon>
        <taxon>Streptophyta</taxon>
        <taxon>Embryophyta</taxon>
        <taxon>Tracheophyta</taxon>
        <taxon>Spermatophyta</taxon>
        <taxon>Magnoliopsida</taxon>
        <taxon>eudicotyledons</taxon>
        <taxon>Gunneridae</taxon>
        <taxon>Pentapetalae</taxon>
        <taxon>asterids</taxon>
        <taxon>lamiids</taxon>
        <taxon>Solanales</taxon>
        <taxon>Convolvulaceae</taxon>
        <taxon>Cuscuteae</taxon>
        <taxon>Cuscuta</taxon>
        <taxon>Cuscuta subgen. Grammica</taxon>
        <taxon>Cuscuta sect. Cleistogrammica</taxon>
    </lineage>
</organism>
<dbReference type="InterPro" id="IPR045028">
    <property type="entry name" value="DinG/Rad3-like"/>
</dbReference>
<dbReference type="GO" id="GO:0005524">
    <property type="term" value="F:ATP binding"/>
    <property type="evidence" value="ECO:0007669"/>
    <property type="project" value="InterPro"/>
</dbReference>
<dbReference type="GO" id="GO:0016818">
    <property type="term" value="F:hydrolase activity, acting on acid anhydrides, in phosphorus-containing anhydrides"/>
    <property type="evidence" value="ECO:0007669"/>
    <property type="project" value="InterPro"/>
</dbReference>
<evidence type="ECO:0000256" key="1">
    <source>
        <dbReference type="ARBA" id="ARBA00004474"/>
    </source>
</evidence>
<dbReference type="GO" id="GO:0005634">
    <property type="term" value="C:nucleus"/>
    <property type="evidence" value="ECO:0007669"/>
    <property type="project" value="TreeGrafter"/>
</dbReference>
<dbReference type="Gene3D" id="3.40.50.300">
    <property type="entry name" value="P-loop containing nucleotide triphosphate hydrolases"/>
    <property type="match status" value="1"/>
</dbReference>
<dbReference type="AlphaFoldDB" id="A0A484LIV0"/>
<evidence type="ECO:0000313" key="5">
    <source>
        <dbReference type="Proteomes" id="UP000595140"/>
    </source>
</evidence>
<feature type="compositionally biased region" description="Polar residues" evidence="2">
    <location>
        <begin position="517"/>
        <end position="548"/>
    </location>
</feature>
<dbReference type="InterPro" id="IPR027417">
    <property type="entry name" value="P-loop_NTPase"/>
</dbReference>
<name>A0A484LIV0_9ASTE</name>
<dbReference type="GO" id="GO:0003678">
    <property type="term" value="F:DNA helicase activity"/>
    <property type="evidence" value="ECO:0007669"/>
    <property type="project" value="TreeGrafter"/>
</dbReference>
<dbReference type="InterPro" id="IPR006555">
    <property type="entry name" value="ATP-dep_Helicase_C"/>
</dbReference>
<dbReference type="Proteomes" id="UP000595140">
    <property type="component" value="Unassembled WGS sequence"/>
</dbReference>
<feature type="region of interest" description="Disordered" evidence="2">
    <location>
        <begin position="517"/>
        <end position="561"/>
    </location>
</feature>
<feature type="compositionally biased region" description="Basic residues" evidence="2">
    <location>
        <begin position="549"/>
        <end position="561"/>
    </location>
</feature>
<dbReference type="OrthoDB" id="1698458at2759"/>
<dbReference type="Pfam" id="PF13307">
    <property type="entry name" value="Helicase_C_2"/>
    <property type="match status" value="1"/>
</dbReference>
<dbReference type="PANTHER" id="PTHR11472">
    <property type="entry name" value="DNA REPAIR DEAD HELICASE RAD3/XP-D SUBFAMILY MEMBER"/>
    <property type="match status" value="1"/>
</dbReference>
<dbReference type="GO" id="GO:0006289">
    <property type="term" value="P:nucleotide-excision repair"/>
    <property type="evidence" value="ECO:0007669"/>
    <property type="project" value="TreeGrafter"/>
</dbReference>
<evidence type="ECO:0000259" key="3">
    <source>
        <dbReference type="SMART" id="SM00491"/>
    </source>
</evidence>
<protein>
    <recommendedName>
        <fullName evidence="3">ATP-dependent helicase C-terminal domain-containing protein</fullName>
    </recommendedName>
</protein>
<dbReference type="GO" id="GO:1990918">
    <property type="term" value="P:double-strand break repair involved in meiotic recombination"/>
    <property type="evidence" value="ECO:0007669"/>
    <property type="project" value="TreeGrafter"/>
</dbReference>
<dbReference type="GO" id="GO:0003676">
    <property type="term" value="F:nucleic acid binding"/>
    <property type="evidence" value="ECO:0007669"/>
    <property type="project" value="InterPro"/>
</dbReference>
<keyword evidence="5" id="KW-1185">Reference proteome</keyword>
<feature type="domain" description="ATP-dependent helicase C-terminal" evidence="3">
    <location>
        <begin position="2"/>
        <end position="77"/>
    </location>
</feature>
<dbReference type="SMART" id="SM00491">
    <property type="entry name" value="HELICc2"/>
    <property type="match status" value="1"/>
</dbReference>
<dbReference type="PANTHER" id="PTHR11472:SF47">
    <property type="entry name" value="FANCONI ANEMIA GROUP J PROTEIN"/>
    <property type="match status" value="1"/>
</dbReference>
<sequence length="561" mass="62749">MARVVIVVGIPFPNINDIRVALKKRFNDCYKHSKNILSGSDWYCQQAFRAVNQATGRCIRHKFDYGAIIFLDERFCEARNRAYISKWLRNSIKEYECLDDALDRLKFFFRDIKERNGRSIDATTQSSVANLVDKPSSSKIQVVSLGIQSFKSTNEENSKDNRKHIDLECDSPNRSSLRCSKEALMAAFSSDSEESTFFKRTPRASGTVHSTSPESFSKEFSNSSFIQASVGNIDNSACRNTTSMQDLNCLTSTPEKHLCALGNCITPEVESSINSSVNSRSEKRKKHFDLSFVRHFEADKVDSTDSTAPIDCSEPWLREIKGENMGIDSDSLISTSEDYRSMFRTLAMDNKLQLFCSSCKRALGLPHNNFIVNCSMTSLTKVHLKTLWQRKLDLDLGATSIPILISDIGSIDQQIYNRTCESISDQEIWCKDDGCVFKTVFCPFCDKPTNCLGVQVTAADASNIQFLNKILFFSDSLLIKTTEASKAVLSPCPGSSTSGKAGPCSIENFSSPPYNNPTWSSTTAKTDPSAIESFSYTPDNTKATGWRTTKSKMRLPKRGRL</sequence>
<evidence type="ECO:0000313" key="4">
    <source>
        <dbReference type="EMBL" id="VFQ76375.1"/>
    </source>
</evidence>
<reference evidence="4 5" key="1">
    <citation type="submission" date="2018-04" db="EMBL/GenBank/DDBJ databases">
        <authorList>
            <person name="Vogel A."/>
        </authorList>
    </citation>
    <scope>NUCLEOTIDE SEQUENCE [LARGE SCALE GENOMIC DNA]</scope>
</reference>